<organism evidence="1 2">
    <name type="scientific">Chryseobacterium aquaticum</name>
    <dbReference type="NCBI Taxonomy" id="452084"/>
    <lineage>
        <taxon>Bacteria</taxon>
        <taxon>Pseudomonadati</taxon>
        <taxon>Bacteroidota</taxon>
        <taxon>Flavobacteriia</taxon>
        <taxon>Flavobacteriales</taxon>
        <taxon>Weeksellaceae</taxon>
        <taxon>Chryseobacterium group</taxon>
        <taxon>Chryseobacterium</taxon>
    </lineage>
</organism>
<dbReference type="EMBL" id="JABCJF010000002">
    <property type="protein sequence ID" value="NMR33705.1"/>
    <property type="molecule type" value="Genomic_DNA"/>
</dbReference>
<evidence type="ECO:0000313" key="2">
    <source>
        <dbReference type="Proteomes" id="UP000548067"/>
    </source>
</evidence>
<protein>
    <recommendedName>
        <fullName evidence="3">Peptidase S74 domain-containing protein</fullName>
    </recommendedName>
</protein>
<accession>A0A848N461</accession>
<gene>
    <name evidence="1" type="ORF">HIO71_05720</name>
</gene>
<evidence type="ECO:0000313" key="1">
    <source>
        <dbReference type="EMBL" id="NMR33705.1"/>
    </source>
</evidence>
<name>A0A848N461_9FLAO</name>
<dbReference type="AlphaFoldDB" id="A0A848N461"/>
<dbReference type="Proteomes" id="UP000548067">
    <property type="component" value="Unassembled WGS sequence"/>
</dbReference>
<comment type="caution">
    <text evidence="1">The sequence shown here is derived from an EMBL/GenBank/DDBJ whole genome shotgun (WGS) entry which is preliminary data.</text>
</comment>
<dbReference type="RefSeq" id="WP_169320686.1">
    <property type="nucleotide sequence ID" value="NZ_JABCJF010000002.1"/>
</dbReference>
<proteinExistence type="predicted"/>
<sequence length="579" mass="63232">MKFREIIVKSINTEVGNYTDINDEIKPFKPLDIYLVPKKGGFHDRYVADENGTVSKQEGGSVSTDTLNAVALRGNSTTKNEIVLASTKGRAATIGLNETTYSYYFGDMNPTHTGSSNVGIGYNSLNNVTTGSNNTAIGNYTLSSITEGSNNITLGYAAGYQLTKASTNVFLGHYSGFNLKTEINESDLAAFSPAAVAYMKEQPALSGYNGTTFNTSLNTYVGGAINGNSSGPTRAAMSTIIGASTLNNVLYRNFNNIVIGSGNYMKTANSMMYNSIIIGNSIYLPNQNDALAIGLNRDRRIYAHEAIIYGELPNKRLTINAPLAVSHYYMPNAQGDIAYTKNIVAKPDGTFGWEEKSNFEGIPLNGTQAGKPVSGKIEFSENASIESGLAVMRVDNGYISFKSGLSTGINVSQNQVFIKQGTEKYINMSNELDKIIIGSTGSGIDGANYYGDSYEENSFVQKKYIDQKSSYSNNDETTGGQWIDGKPIYKKTVKFDTIPSTGEIDLTPHFSDVETIVSNQMFTEWYNMDVAFAGNQYRGKAFITVQPEMAKIEYVPNIDYDYSLINSFTLTLEYTKRTL</sequence>
<reference evidence="1 2" key="1">
    <citation type="submission" date="2020-04" db="EMBL/GenBank/DDBJ databases">
        <title>Genome analysis and antimicrobial resistance characteristics of Chryseobacterium aquaticum isolated from farmed salmonids.</title>
        <authorList>
            <person name="Saticioglu I.B."/>
            <person name="Duman M."/>
            <person name="Altun S."/>
        </authorList>
    </citation>
    <scope>NUCLEOTIDE SEQUENCE [LARGE SCALE GENOMIC DNA]</scope>
    <source>
        <strain evidence="1 2">C-174</strain>
    </source>
</reference>
<evidence type="ECO:0008006" key="3">
    <source>
        <dbReference type="Google" id="ProtNLM"/>
    </source>
</evidence>